<evidence type="ECO:0000313" key="2">
    <source>
        <dbReference type="Proteomes" id="UP001524460"/>
    </source>
</evidence>
<gene>
    <name evidence="1" type="ORF">NHN17_22590</name>
</gene>
<sequence length="239" mass="26838">MNGYESSLRQCVDAVVISTKAESQFWLKGPQGKVALQFFDKHVTPLVLVDSQSVRLNLEQAKLTYFWLKIPQGSFLSAGHYHTSVDVRLISNTQHRPVSTQTRNINYYVKPFASLTVDSDRYSWMKSSGSYHQVMLGRLKTGLKRQFDLQVLSNANVVMEVEPKNGVLMHVDSQGAIPYYLLVNNQRVKASKQPVSFELGRMSARTPSSIPFGIEVGSIRNAIAGNYREVLKISVIAKL</sequence>
<organism evidence="1 2">
    <name type="scientific">Photobacterium pectinilyticum</name>
    <dbReference type="NCBI Taxonomy" id="2906793"/>
    <lineage>
        <taxon>Bacteria</taxon>
        <taxon>Pseudomonadati</taxon>
        <taxon>Pseudomonadota</taxon>
        <taxon>Gammaproteobacteria</taxon>
        <taxon>Vibrionales</taxon>
        <taxon>Vibrionaceae</taxon>
        <taxon>Photobacterium</taxon>
    </lineage>
</organism>
<name>A0ABT1NAX6_9GAMM</name>
<evidence type="ECO:0000313" key="1">
    <source>
        <dbReference type="EMBL" id="MCQ1060836.1"/>
    </source>
</evidence>
<dbReference type="EMBL" id="JANEYT010000091">
    <property type="protein sequence ID" value="MCQ1060836.1"/>
    <property type="molecule type" value="Genomic_DNA"/>
</dbReference>
<accession>A0ABT1NAX6</accession>
<proteinExistence type="predicted"/>
<comment type="caution">
    <text evidence="1">The sequence shown here is derived from an EMBL/GenBank/DDBJ whole genome shotgun (WGS) entry which is preliminary data.</text>
</comment>
<reference evidence="1 2" key="1">
    <citation type="submission" date="2022-07" db="EMBL/GenBank/DDBJ databases">
        <title>Photobacterium pectinilyticum sp. nov., a marine bacterium isolated from surface seawater of Qingdao offshore.</title>
        <authorList>
            <person name="Wang X."/>
        </authorList>
    </citation>
    <scope>NUCLEOTIDE SEQUENCE [LARGE SCALE GENOMIC DNA]</scope>
    <source>
        <strain evidence="1 2">ZSDE20</strain>
    </source>
</reference>
<protein>
    <submittedName>
        <fullName evidence="1">Uncharacterized protein</fullName>
    </submittedName>
</protein>
<dbReference type="RefSeq" id="WP_255044928.1">
    <property type="nucleotide sequence ID" value="NZ_JANEYT010000091.1"/>
</dbReference>
<dbReference type="Proteomes" id="UP001524460">
    <property type="component" value="Unassembled WGS sequence"/>
</dbReference>
<keyword evidence="2" id="KW-1185">Reference proteome</keyword>